<accession>A0A409YYB9</accession>
<dbReference type="AlphaFoldDB" id="A0A409YYB9"/>
<name>A0A409YYB9_9AGAR</name>
<feature type="compositionally biased region" description="Basic and acidic residues" evidence="1">
    <location>
        <begin position="168"/>
        <end position="181"/>
    </location>
</feature>
<evidence type="ECO:0000256" key="1">
    <source>
        <dbReference type="SAM" id="MobiDB-lite"/>
    </source>
</evidence>
<sequence length="237" mass="27082">MGYPCSSLKFINCFKEPYSVPTPDLTTNHQLKTSKNIQQTGLGDTYIKDDFWWSNQVLSFNQYYLAYVFDPNNVDPYYNELTDTSTVDKHSWDAKLAWSTPSTLQPAEPEQLLPDPLLEVKPEPDPVPEPEEALTSQPEPELVPKEEPIDEPPPSPKHKSPDPADPDPDNKPGDSDNESTHSTDSQTTSNNIKNYLFLKQHHYKLWEMSASKEFDAVLQLQVNSTNYRVWRARVENA</sequence>
<comment type="caution">
    <text evidence="2">The sequence shown here is derived from an EMBL/GenBank/DDBJ whole genome shotgun (WGS) entry which is preliminary data.</text>
</comment>
<organism evidence="2 3">
    <name type="scientific">Panaeolus cyanescens</name>
    <dbReference type="NCBI Taxonomy" id="181874"/>
    <lineage>
        <taxon>Eukaryota</taxon>
        <taxon>Fungi</taxon>
        <taxon>Dikarya</taxon>
        <taxon>Basidiomycota</taxon>
        <taxon>Agaricomycotina</taxon>
        <taxon>Agaricomycetes</taxon>
        <taxon>Agaricomycetidae</taxon>
        <taxon>Agaricales</taxon>
        <taxon>Agaricineae</taxon>
        <taxon>Galeropsidaceae</taxon>
        <taxon>Panaeolus</taxon>
    </lineage>
</organism>
<feature type="region of interest" description="Disordered" evidence="1">
    <location>
        <begin position="116"/>
        <end position="188"/>
    </location>
</feature>
<dbReference type="Proteomes" id="UP000284842">
    <property type="component" value="Unassembled WGS sequence"/>
</dbReference>
<evidence type="ECO:0000313" key="3">
    <source>
        <dbReference type="Proteomes" id="UP000284842"/>
    </source>
</evidence>
<reference evidence="2 3" key="1">
    <citation type="journal article" date="2018" name="Evol. Lett.">
        <title>Horizontal gene cluster transfer increased hallucinogenic mushroom diversity.</title>
        <authorList>
            <person name="Reynolds H.T."/>
            <person name="Vijayakumar V."/>
            <person name="Gluck-Thaler E."/>
            <person name="Korotkin H.B."/>
            <person name="Matheny P.B."/>
            <person name="Slot J.C."/>
        </authorList>
    </citation>
    <scope>NUCLEOTIDE SEQUENCE [LARGE SCALE GENOMIC DNA]</scope>
    <source>
        <strain evidence="2 3">2629</strain>
    </source>
</reference>
<protein>
    <submittedName>
        <fullName evidence="2">Uncharacterized protein</fullName>
    </submittedName>
</protein>
<gene>
    <name evidence="2" type="ORF">CVT24_002681</name>
</gene>
<keyword evidence="3" id="KW-1185">Reference proteome</keyword>
<proteinExistence type="predicted"/>
<dbReference type="InParanoid" id="A0A409YYB9"/>
<evidence type="ECO:0000313" key="2">
    <source>
        <dbReference type="EMBL" id="PPR07979.1"/>
    </source>
</evidence>
<dbReference type="EMBL" id="NHTK01000205">
    <property type="protein sequence ID" value="PPR07979.1"/>
    <property type="molecule type" value="Genomic_DNA"/>
</dbReference>